<keyword evidence="8" id="KW-1185">Reference proteome</keyword>
<feature type="chain" id="PRO_5041984804" description="LysM domain-containing protein" evidence="5">
    <location>
        <begin position="19"/>
        <end position="161"/>
    </location>
</feature>
<evidence type="ECO:0000256" key="2">
    <source>
        <dbReference type="ARBA" id="ARBA00023026"/>
    </source>
</evidence>
<dbReference type="RefSeq" id="XP_062682930.1">
    <property type="nucleotide sequence ID" value="XM_062829532.1"/>
</dbReference>
<keyword evidence="1" id="KW-0147">Chitin-binding</keyword>
<reference evidence="7" key="1">
    <citation type="journal article" date="2023" name="Mol. Phylogenet. Evol.">
        <title>Genome-scale phylogeny and comparative genomics of the fungal order Sordariales.</title>
        <authorList>
            <person name="Hensen N."/>
            <person name="Bonometti L."/>
            <person name="Westerberg I."/>
            <person name="Brannstrom I.O."/>
            <person name="Guillou S."/>
            <person name="Cros-Aarteil S."/>
            <person name="Calhoun S."/>
            <person name="Haridas S."/>
            <person name="Kuo A."/>
            <person name="Mondo S."/>
            <person name="Pangilinan J."/>
            <person name="Riley R."/>
            <person name="LaButti K."/>
            <person name="Andreopoulos B."/>
            <person name="Lipzen A."/>
            <person name="Chen C."/>
            <person name="Yan M."/>
            <person name="Daum C."/>
            <person name="Ng V."/>
            <person name="Clum A."/>
            <person name="Steindorff A."/>
            <person name="Ohm R.A."/>
            <person name="Martin F."/>
            <person name="Silar P."/>
            <person name="Natvig D.O."/>
            <person name="Lalanne C."/>
            <person name="Gautier V."/>
            <person name="Ament-Velasquez S.L."/>
            <person name="Kruys A."/>
            <person name="Hutchinson M.I."/>
            <person name="Powell A.J."/>
            <person name="Barry K."/>
            <person name="Miller A.N."/>
            <person name="Grigoriev I.V."/>
            <person name="Debuchy R."/>
            <person name="Gladieux P."/>
            <person name="Hiltunen Thoren M."/>
            <person name="Johannesson H."/>
        </authorList>
    </citation>
    <scope>NUCLEOTIDE SEQUENCE</scope>
    <source>
        <strain evidence="7">CBS 560.94</strain>
    </source>
</reference>
<gene>
    <name evidence="7" type="ORF">B0H65DRAFT_547658</name>
</gene>
<dbReference type="InterPro" id="IPR018392">
    <property type="entry name" value="LysM"/>
</dbReference>
<dbReference type="AlphaFoldDB" id="A0AAE0JH97"/>
<dbReference type="InterPro" id="IPR036779">
    <property type="entry name" value="LysM_dom_sf"/>
</dbReference>
<evidence type="ECO:0000256" key="5">
    <source>
        <dbReference type="SAM" id="SignalP"/>
    </source>
</evidence>
<evidence type="ECO:0000313" key="8">
    <source>
        <dbReference type="Proteomes" id="UP001278500"/>
    </source>
</evidence>
<dbReference type="CDD" id="cd00118">
    <property type="entry name" value="LysM"/>
    <property type="match status" value="1"/>
</dbReference>
<proteinExistence type="inferred from homology"/>
<dbReference type="EMBL" id="JAUEPP010000003">
    <property type="protein sequence ID" value="KAK3347848.1"/>
    <property type="molecule type" value="Genomic_DNA"/>
</dbReference>
<dbReference type="GO" id="GO:0008061">
    <property type="term" value="F:chitin binding"/>
    <property type="evidence" value="ECO:0007669"/>
    <property type="project" value="UniProtKB-KW"/>
</dbReference>
<organism evidence="7 8">
    <name type="scientific">Neurospora tetraspora</name>
    <dbReference type="NCBI Taxonomy" id="94610"/>
    <lineage>
        <taxon>Eukaryota</taxon>
        <taxon>Fungi</taxon>
        <taxon>Dikarya</taxon>
        <taxon>Ascomycota</taxon>
        <taxon>Pezizomycotina</taxon>
        <taxon>Sordariomycetes</taxon>
        <taxon>Sordariomycetidae</taxon>
        <taxon>Sordariales</taxon>
        <taxon>Sordariaceae</taxon>
        <taxon>Neurospora</taxon>
    </lineage>
</organism>
<dbReference type="Pfam" id="PF01476">
    <property type="entry name" value="LysM"/>
    <property type="match status" value="1"/>
</dbReference>
<dbReference type="Proteomes" id="UP001278500">
    <property type="component" value="Unassembled WGS sequence"/>
</dbReference>
<accession>A0AAE0JH97</accession>
<comment type="caution">
    <text evidence="7">The sequence shown here is derived from an EMBL/GenBank/DDBJ whole genome shotgun (WGS) entry which is preliminary data.</text>
</comment>
<name>A0AAE0JH97_9PEZI</name>
<evidence type="ECO:0000259" key="6">
    <source>
        <dbReference type="PROSITE" id="PS51782"/>
    </source>
</evidence>
<dbReference type="GeneID" id="87866686"/>
<dbReference type="PROSITE" id="PS51782">
    <property type="entry name" value="LYSM"/>
    <property type="match status" value="1"/>
</dbReference>
<feature type="signal peptide" evidence="5">
    <location>
        <begin position="1"/>
        <end position="18"/>
    </location>
</feature>
<dbReference type="PANTHER" id="PTHR34997:SF18">
    <property type="entry name" value="LYSM DOMAIN-CONTAINING PROTEIN"/>
    <property type="match status" value="1"/>
</dbReference>
<feature type="domain" description="LysM" evidence="6">
    <location>
        <begin position="30"/>
        <end position="76"/>
    </location>
</feature>
<keyword evidence="2" id="KW-0843">Virulence</keyword>
<dbReference type="InterPro" id="IPR052210">
    <property type="entry name" value="LysM1-like"/>
</dbReference>
<evidence type="ECO:0000313" key="7">
    <source>
        <dbReference type="EMBL" id="KAK3347848.1"/>
    </source>
</evidence>
<comment type="similarity">
    <text evidence="3">Belongs to the secreted LysM effector family.</text>
</comment>
<protein>
    <recommendedName>
        <fullName evidence="6">LysM domain-containing protein</fullName>
    </recommendedName>
</protein>
<evidence type="ECO:0000256" key="3">
    <source>
        <dbReference type="ARBA" id="ARBA00044955"/>
    </source>
</evidence>
<dbReference type="Gene3D" id="3.10.350.10">
    <property type="entry name" value="LysM domain"/>
    <property type="match status" value="1"/>
</dbReference>
<reference evidence="7" key="2">
    <citation type="submission" date="2023-06" db="EMBL/GenBank/DDBJ databases">
        <authorList>
            <consortium name="Lawrence Berkeley National Laboratory"/>
            <person name="Haridas S."/>
            <person name="Hensen N."/>
            <person name="Bonometti L."/>
            <person name="Westerberg I."/>
            <person name="Brannstrom I.O."/>
            <person name="Guillou S."/>
            <person name="Cros-Aarteil S."/>
            <person name="Calhoun S."/>
            <person name="Kuo A."/>
            <person name="Mondo S."/>
            <person name="Pangilinan J."/>
            <person name="Riley R."/>
            <person name="Labutti K."/>
            <person name="Andreopoulos B."/>
            <person name="Lipzen A."/>
            <person name="Chen C."/>
            <person name="Yanf M."/>
            <person name="Daum C."/>
            <person name="Ng V."/>
            <person name="Clum A."/>
            <person name="Steindorff A."/>
            <person name="Ohm R."/>
            <person name="Martin F."/>
            <person name="Silar P."/>
            <person name="Natvig D."/>
            <person name="Lalanne C."/>
            <person name="Gautier V."/>
            <person name="Ament-Velasquez S.L."/>
            <person name="Kruys A."/>
            <person name="Hutchinson M.I."/>
            <person name="Powell A.J."/>
            <person name="Barry K."/>
            <person name="Miller A.N."/>
            <person name="Grigoriev I.V."/>
            <person name="Debuchy R."/>
            <person name="Gladieux P."/>
            <person name="Thoren M.H."/>
            <person name="Johannesson H."/>
        </authorList>
    </citation>
    <scope>NUCLEOTIDE SEQUENCE</scope>
    <source>
        <strain evidence="7">CBS 560.94</strain>
    </source>
</reference>
<feature type="compositionally biased region" description="Low complexity" evidence="4">
    <location>
        <begin position="85"/>
        <end position="118"/>
    </location>
</feature>
<keyword evidence="5" id="KW-0732">Signal</keyword>
<evidence type="ECO:0000256" key="4">
    <source>
        <dbReference type="SAM" id="MobiDB-lite"/>
    </source>
</evidence>
<dbReference type="PANTHER" id="PTHR34997">
    <property type="entry name" value="AM15"/>
    <property type="match status" value="1"/>
</dbReference>
<feature type="region of interest" description="Disordered" evidence="4">
    <location>
        <begin position="85"/>
        <end position="124"/>
    </location>
</feature>
<sequence>MGFASLLMLGVVPQLVAAHVLQARQSVSCDFATATNNSDTCASFAAAWGITEAAFAKLNPGVSCPGNLIAGTEYCVIGTVSTGAPTTTKTASTTTKAATSTTPPTTTKATTLPTTPVSPTGPSPQMPNITSTCNKFYQVQSGGLRTQEHVVHLALPTSRGV</sequence>
<evidence type="ECO:0000256" key="1">
    <source>
        <dbReference type="ARBA" id="ARBA00022669"/>
    </source>
</evidence>